<keyword evidence="2" id="KW-1133">Transmembrane helix</keyword>
<feature type="transmembrane region" description="Helical" evidence="2">
    <location>
        <begin position="12"/>
        <end position="30"/>
    </location>
</feature>
<organism evidence="3 4">
    <name type="scientific">candidate division WWE3 bacterium RBG_13_37_7</name>
    <dbReference type="NCBI Taxonomy" id="1802609"/>
    <lineage>
        <taxon>Bacteria</taxon>
        <taxon>Katanobacteria</taxon>
    </lineage>
</organism>
<feature type="region of interest" description="Disordered" evidence="1">
    <location>
        <begin position="43"/>
        <end position="95"/>
    </location>
</feature>
<reference evidence="3 4" key="1">
    <citation type="journal article" date="2016" name="Nat. Commun.">
        <title>Thousands of microbial genomes shed light on interconnected biogeochemical processes in an aquifer system.</title>
        <authorList>
            <person name="Anantharaman K."/>
            <person name="Brown C.T."/>
            <person name="Hug L.A."/>
            <person name="Sharon I."/>
            <person name="Castelle C.J."/>
            <person name="Probst A.J."/>
            <person name="Thomas B.C."/>
            <person name="Singh A."/>
            <person name="Wilkins M.J."/>
            <person name="Karaoz U."/>
            <person name="Brodie E.L."/>
            <person name="Williams K.H."/>
            <person name="Hubbard S.S."/>
            <person name="Banfield J.F."/>
        </authorList>
    </citation>
    <scope>NUCLEOTIDE SEQUENCE [LARGE SCALE GENOMIC DNA]</scope>
</reference>
<keyword evidence="2" id="KW-0812">Transmembrane</keyword>
<evidence type="ECO:0000313" key="4">
    <source>
        <dbReference type="Proteomes" id="UP000178270"/>
    </source>
</evidence>
<name>A0A1F4U225_UNCKA</name>
<keyword evidence="2" id="KW-0472">Membrane</keyword>
<proteinExistence type="predicted"/>
<sequence length="95" mass="10282">MDKNKHLDQKMVLSILFTFIVALALGFYAGRYYERTSVRKTFQSRMQGRSNGGQGRGGYQQGQPNQEQTGQPAPATGQTTPATVPASSAPATTTE</sequence>
<comment type="caution">
    <text evidence="3">The sequence shown here is derived from an EMBL/GenBank/DDBJ whole genome shotgun (WGS) entry which is preliminary data.</text>
</comment>
<protein>
    <submittedName>
        <fullName evidence="3">Uncharacterized protein</fullName>
    </submittedName>
</protein>
<feature type="compositionally biased region" description="Gly residues" evidence="1">
    <location>
        <begin position="50"/>
        <end position="60"/>
    </location>
</feature>
<dbReference type="Proteomes" id="UP000178270">
    <property type="component" value="Unassembled WGS sequence"/>
</dbReference>
<dbReference type="AlphaFoldDB" id="A0A1F4U225"/>
<evidence type="ECO:0000313" key="3">
    <source>
        <dbReference type="EMBL" id="OGC39025.1"/>
    </source>
</evidence>
<feature type="compositionally biased region" description="Low complexity" evidence="1">
    <location>
        <begin position="61"/>
        <end position="95"/>
    </location>
</feature>
<evidence type="ECO:0000256" key="2">
    <source>
        <dbReference type="SAM" id="Phobius"/>
    </source>
</evidence>
<gene>
    <name evidence="3" type="ORF">A3K42_00305</name>
</gene>
<dbReference type="EMBL" id="MEUS01000003">
    <property type="protein sequence ID" value="OGC39025.1"/>
    <property type="molecule type" value="Genomic_DNA"/>
</dbReference>
<accession>A0A1F4U225</accession>
<evidence type="ECO:0000256" key="1">
    <source>
        <dbReference type="SAM" id="MobiDB-lite"/>
    </source>
</evidence>